<accession>A0A4P7NL39</accession>
<dbReference type="VEuPathDB" id="FungiDB:M_BR32_EuGene_00021921"/>
<dbReference type="AlphaFoldDB" id="A0A4P7NL39"/>
<name>A0A4P7NL39_PYROR</name>
<proteinExistence type="predicted"/>
<gene>
    <name evidence="1" type="ORF">PoMZ_11734</name>
</gene>
<dbReference type="Proteomes" id="UP000294847">
    <property type="component" value="Chromosome 5"/>
</dbReference>
<dbReference type="EMBL" id="CP034208">
    <property type="protein sequence ID" value="QBZ62847.1"/>
    <property type="molecule type" value="Genomic_DNA"/>
</dbReference>
<organism evidence="1 2">
    <name type="scientific">Pyricularia oryzae</name>
    <name type="common">Rice blast fungus</name>
    <name type="synonym">Magnaporthe oryzae</name>
    <dbReference type="NCBI Taxonomy" id="318829"/>
    <lineage>
        <taxon>Eukaryota</taxon>
        <taxon>Fungi</taxon>
        <taxon>Dikarya</taxon>
        <taxon>Ascomycota</taxon>
        <taxon>Pezizomycotina</taxon>
        <taxon>Sordariomycetes</taxon>
        <taxon>Sordariomycetidae</taxon>
        <taxon>Magnaporthales</taxon>
        <taxon>Pyriculariaceae</taxon>
        <taxon>Pyricularia</taxon>
    </lineage>
</organism>
<evidence type="ECO:0000313" key="2">
    <source>
        <dbReference type="Proteomes" id="UP000294847"/>
    </source>
</evidence>
<protein>
    <submittedName>
        <fullName evidence="1">Uncharacterized protein</fullName>
    </submittedName>
</protein>
<sequence>MSLPEDPGGPGDALVKKQWYAGEVYRSQDPFYACYPFLPVT</sequence>
<evidence type="ECO:0000313" key="1">
    <source>
        <dbReference type="EMBL" id="QBZ62847.1"/>
    </source>
</evidence>
<reference evidence="1 2" key="1">
    <citation type="journal article" date="2019" name="Mol. Biol. Evol.">
        <title>Blast fungal genomes show frequent chromosomal changes, gene gains and losses, and effector gene turnover.</title>
        <authorList>
            <person name="Gomez Luciano L.B."/>
            <person name="Jason Tsai I."/>
            <person name="Chuma I."/>
            <person name="Tosa Y."/>
            <person name="Chen Y.H."/>
            <person name="Li J.Y."/>
            <person name="Li M.Y."/>
            <person name="Jade Lu M.Y."/>
            <person name="Nakayashiki H."/>
            <person name="Li W.H."/>
        </authorList>
    </citation>
    <scope>NUCLEOTIDE SEQUENCE [LARGE SCALE GENOMIC DNA]</scope>
    <source>
        <strain evidence="1">MZ5-1-6</strain>
    </source>
</reference>